<gene>
    <name evidence="1" type="ORF">HOLleu_13173</name>
</gene>
<accession>A0A9Q1CBC1</accession>
<dbReference type="EMBL" id="JAIZAY010000005">
    <property type="protein sequence ID" value="KAJ8042176.1"/>
    <property type="molecule type" value="Genomic_DNA"/>
</dbReference>
<name>A0A9Q1CBC1_HOLLE</name>
<reference evidence="1" key="1">
    <citation type="submission" date="2021-10" db="EMBL/GenBank/DDBJ databases">
        <title>Tropical sea cucumber genome reveals ecological adaptation and Cuvierian tubules defense mechanism.</title>
        <authorList>
            <person name="Chen T."/>
        </authorList>
    </citation>
    <scope>NUCLEOTIDE SEQUENCE</scope>
    <source>
        <strain evidence="1">Nanhai2018</strain>
        <tissue evidence="1">Muscle</tissue>
    </source>
</reference>
<protein>
    <submittedName>
        <fullName evidence="1">Uncharacterized protein</fullName>
    </submittedName>
</protein>
<sequence>MTRLLNTLKTVIEGEDPNSDTVEELLSKSQEGFTAIEAIHEELMNTAEDEEVESLEAWMEECHTSFWKVRSSANKYLASKSEG</sequence>
<keyword evidence="2" id="KW-1185">Reference proteome</keyword>
<dbReference type="AlphaFoldDB" id="A0A9Q1CBC1"/>
<dbReference type="OrthoDB" id="7491853at2759"/>
<evidence type="ECO:0000313" key="1">
    <source>
        <dbReference type="EMBL" id="KAJ8042176.1"/>
    </source>
</evidence>
<dbReference type="Proteomes" id="UP001152320">
    <property type="component" value="Chromosome 5"/>
</dbReference>
<evidence type="ECO:0000313" key="2">
    <source>
        <dbReference type="Proteomes" id="UP001152320"/>
    </source>
</evidence>
<proteinExistence type="predicted"/>
<organism evidence="1 2">
    <name type="scientific">Holothuria leucospilota</name>
    <name type="common">Black long sea cucumber</name>
    <name type="synonym">Mertensiothuria leucospilota</name>
    <dbReference type="NCBI Taxonomy" id="206669"/>
    <lineage>
        <taxon>Eukaryota</taxon>
        <taxon>Metazoa</taxon>
        <taxon>Echinodermata</taxon>
        <taxon>Eleutherozoa</taxon>
        <taxon>Echinozoa</taxon>
        <taxon>Holothuroidea</taxon>
        <taxon>Aspidochirotacea</taxon>
        <taxon>Aspidochirotida</taxon>
        <taxon>Holothuriidae</taxon>
        <taxon>Holothuria</taxon>
    </lineage>
</organism>
<comment type="caution">
    <text evidence="1">The sequence shown here is derived from an EMBL/GenBank/DDBJ whole genome shotgun (WGS) entry which is preliminary data.</text>
</comment>